<evidence type="ECO:0000313" key="2">
    <source>
        <dbReference type="EMBL" id="BDI06061.1"/>
    </source>
</evidence>
<reference evidence="2" key="1">
    <citation type="submission" date="2022-04" db="EMBL/GenBank/DDBJ databases">
        <title>Whole genome sequence of Sphaerotilus sp. FB-5.</title>
        <authorList>
            <person name="Takeda M."/>
            <person name="Narihara S."/>
            <person name="Akimoto M."/>
            <person name="Akimoto R."/>
            <person name="Nishiyashiki S."/>
            <person name="Murakami T."/>
        </authorList>
    </citation>
    <scope>NUCLEOTIDE SEQUENCE</scope>
    <source>
        <strain evidence="2">FB-5</strain>
    </source>
</reference>
<organism evidence="2 3">
    <name type="scientific">Sphaerotilus microaerophilus</name>
    <dbReference type="NCBI Taxonomy" id="2914710"/>
    <lineage>
        <taxon>Bacteria</taxon>
        <taxon>Pseudomonadati</taxon>
        <taxon>Pseudomonadota</taxon>
        <taxon>Betaproteobacteria</taxon>
        <taxon>Burkholderiales</taxon>
        <taxon>Sphaerotilaceae</taxon>
        <taxon>Sphaerotilus</taxon>
    </lineage>
</organism>
<sequence length="331" mass="35946">MADRHNPAGTGFMVEEFITSITTQLDRVQDALRIKAVNRPLTYALKELHLELKVFVDMDPQGQVLLRAAGPNEAGASTLAMDFTTITKPMIEENTISLAASRSAPLDSLGLKPEEQMKLERLGVTNLAQLERLKGSTGVNTVARMADVPIERLRRALQAGQPRLGGVVAPRPPVAMPAPVQVPPPPPRQPQPRPAPVFTPGPRRLPVHSLRPLSLDDEPPFPEGQAALPDPAAVLEVHPSTRSLALGGSHLLHEGYPPEVRLNGEALEIEELDDDRLVVRLPEHFEPGALEVRLGDLEPHCYALVHPFSAEAYAEPYVETTDPWAPAGGRA</sequence>
<gene>
    <name evidence="2" type="ORF">CATMQ487_30310</name>
</gene>
<keyword evidence="3" id="KW-1185">Reference proteome</keyword>
<dbReference type="Proteomes" id="UP001057498">
    <property type="component" value="Chromosome"/>
</dbReference>
<name>A0ABM7YNJ6_9BURK</name>
<evidence type="ECO:0000313" key="3">
    <source>
        <dbReference type="Proteomes" id="UP001057498"/>
    </source>
</evidence>
<evidence type="ECO:0000256" key="1">
    <source>
        <dbReference type="SAM" id="MobiDB-lite"/>
    </source>
</evidence>
<protein>
    <submittedName>
        <fullName evidence="2">Uncharacterized protein</fullName>
    </submittedName>
</protein>
<proteinExistence type="predicted"/>
<accession>A0ABM7YNJ6</accession>
<dbReference type="EMBL" id="AP025730">
    <property type="protein sequence ID" value="BDI06061.1"/>
    <property type="molecule type" value="Genomic_DNA"/>
</dbReference>
<feature type="compositionally biased region" description="Pro residues" evidence="1">
    <location>
        <begin position="170"/>
        <end position="199"/>
    </location>
</feature>
<feature type="region of interest" description="Disordered" evidence="1">
    <location>
        <begin position="164"/>
        <end position="225"/>
    </location>
</feature>
<dbReference type="RefSeq" id="WP_251969379.1">
    <property type="nucleotide sequence ID" value="NZ_AP025730.1"/>
</dbReference>